<reference evidence="3" key="1">
    <citation type="submission" date="2010-07" db="EMBL/GenBank/DDBJ databases">
        <title>The genome sequence of Gaeumannomyces graminis var. tritici strain R3-111a-1.</title>
        <authorList>
            <consortium name="The Broad Institute Genome Sequencing Platform"/>
            <person name="Ma L.-J."/>
            <person name="Dead R."/>
            <person name="Young S."/>
            <person name="Zeng Q."/>
            <person name="Koehrsen M."/>
            <person name="Alvarado L."/>
            <person name="Berlin A."/>
            <person name="Chapman S.B."/>
            <person name="Chen Z."/>
            <person name="Freedman E."/>
            <person name="Gellesch M."/>
            <person name="Goldberg J."/>
            <person name="Griggs A."/>
            <person name="Gujja S."/>
            <person name="Heilman E.R."/>
            <person name="Heiman D."/>
            <person name="Hepburn T."/>
            <person name="Howarth C."/>
            <person name="Jen D."/>
            <person name="Larson L."/>
            <person name="Mehta T."/>
            <person name="Neiman D."/>
            <person name="Pearson M."/>
            <person name="Roberts A."/>
            <person name="Saif S."/>
            <person name="Shea T."/>
            <person name="Shenoy N."/>
            <person name="Sisk P."/>
            <person name="Stolte C."/>
            <person name="Sykes S."/>
            <person name="Walk T."/>
            <person name="White J."/>
            <person name="Yandava C."/>
            <person name="Haas B."/>
            <person name="Nusbaum C."/>
            <person name="Birren B."/>
        </authorList>
    </citation>
    <scope>NUCLEOTIDE SEQUENCE [LARGE SCALE GENOMIC DNA]</scope>
    <source>
        <strain evidence="3">R3-111a-1</strain>
    </source>
</reference>
<keyword evidence="3" id="KW-1185">Reference proteome</keyword>
<evidence type="ECO:0000313" key="3">
    <source>
        <dbReference type="Proteomes" id="UP000006039"/>
    </source>
</evidence>
<organism evidence="1">
    <name type="scientific">Gaeumannomyces tritici (strain R3-111a-1)</name>
    <name type="common">Wheat and barley take-all root rot fungus</name>
    <name type="synonym">Gaeumannomyces graminis var. tritici</name>
    <dbReference type="NCBI Taxonomy" id="644352"/>
    <lineage>
        <taxon>Eukaryota</taxon>
        <taxon>Fungi</taxon>
        <taxon>Dikarya</taxon>
        <taxon>Ascomycota</taxon>
        <taxon>Pezizomycotina</taxon>
        <taxon>Sordariomycetes</taxon>
        <taxon>Sordariomycetidae</taxon>
        <taxon>Magnaporthales</taxon>
        <taxon>Magnaporthaceae</taxon>
        <taxon>Gaeumannomyces</taxon>
    </lineage>
</organism>
<dbReference type="EMBL" id="GL385399">
    <property type="protein sequence ID" value="EJT72430.1"/>
    <property type="molecule type" value="Genomic_DNA"/>
</dbReference>
<gene>
    <name evidence="2" type="primary">20349754</name>
    <name evidence="1" type="ORF">GGTG_09296</name>
</gene>
<accession>J3P6Z9</accession>
<proteinExistence type="predicted"/>
<reference evidence="1" key="3">
    <citation type="submission" date="2010-09" db="EMBL/GenBank/DDBJ databases">
        <title>Annotation of Gaeumannomyces graminis var. tritici R3-111a-1.</title>
        <authorList>
            <consortium name="The Broad Institute Genome Sequencing Platform"/>
            <person name="Ma L.-J."/>
            <person name="Dead R."/>
            <person name="Young S.K."/>
            <person name="Zeng Q."/>
            <person name="Gargeya S."/>
            <person name="Fitzgerald M."/>
            <person name="Haas B."/>
            <person name="Abouelleil A."/>
            <person name="Alvarado L."/>
            <person name="Arachchi H.M."/>
            <person name="Berlin A."/>
            <person name="Brown A."/>
            <person name="Chapman S.B."/>
            <person name="Chen Z."/>
            <person name="Dunbar C."/>
            <person name="Freedman E."/>
            <person name="Gearin G."/>
            <person name="Gellesch M."/>
            <person name="Goldberg J."/>
            <person name="Griggs A."/>
            <person name="Gujja S."/>
            <person name="Heiman D."/>
            <person name="Howarth C."/>
            <person name="Larson L."/>
            <person name="Lui A."/>
            <person name="MacDonald P.J.P."/>
            <person name="Mehta T."/>
            <person name="Montmayeur A."/>
            <person name="Murphy C."/>
            <person name="Neiman D."/>
            <person name="Pearson M."/>
            <person name="Priest M."/>
            <person name="Roberts A."/>
            <person name="Saif S."/>
            <person name="Shea T."/>
            <person name="Shenoy N."/>
            <person name="Sisk P."/>
            <person name="Stolte C."/>
            <person name="Sykes S."/>
            <person name="Yandava C."/>
            <person name="Wortman J."/>
            <person name="Nusbaum C."/>
            <person name="Birren B."/>
        </authorList>
    </citation>
    <scope>NUCLEOTIDE SEQUENCE</scope>
    <source>
        <strain evidence="1">R3-111a-1</strain>
    </source>
</reference>
<reference evidence="2" key="5">
    <citation type="submission" date="2018-04" db="UniProtKB">
        <authorList>
            <consortium name="EnsemblFungi"/>
        </authorList>
    </citation>
    <scope>IDENTIFICATION</scope>
    <source>
        <strain evidence="2">R3-111a-1</strain>
    </source>
</reference>
<dbReference type="Proteomes" id="UP000006039">
    <property type="component" value="Unassembled WGS sequence"/>
</dbReference>
<evidence type="ECO:0000313" key="1">
    <source>
        <dbReference type="EMBL" id="EJT72430.1"/>
    </source>
</evidence>
<reference evidence="1" key="2">
    <citation type="submission" date="2010-07" db="EMBL/GenBank/DDBJ databases">
        <authorList>
            <consortium name="The Broad Institute Genome Sequencing Platform"/>
            <consortium name="Broad Institute Genome Sequencing Center for Infectious Disease"/>
            <person name="Ma L.-J."/>
            <person name="Dead R."/>
            <person name="Young S."/>
            <person name="Zeng Q."/>
            <person name="Koehrsen M."/>
            <person name="Alvarado L."/>
            <person name="Berlin A."/>
            <person name="Chapman S.B."/>
            <person name="Chen Z."/>
            <person name="Freedman E."/>
            <person name="Gellesch M."/>
            <person name="Goldberg J."/>
            <person name="Griggs A."/>
            <person name="Gujja S."/>
            <person name="Heilman E.R."/>
            <person name="Heiman D."/>
            <person name="Hepburn T."/>
            <person name="Howarth C."/>
            <person name="Jen D."/>
            <person name="Larson L."/>
            <person name="Mehta T."/>
            <person name="Neiman D."/>
            <person name="Pearson M."/>
            <person name="Roberts A."/>
            <person name="Saif S."/>
            <person name="Shea T."/>
            <person name="Shenoy N."/>
            <person name="Sisk P."/>
            <person name="Stolte C."/>
            <person name="Sykes S."/>
            <person name="Walk T."/>
            <person name="White J."/>
            <person name="Yandava C."/>
            <person name="Haas B."/>
            <person name="Nusbaum C."/>
            <person name="Birren B."/>
        </authorList>
    </citation>
    <scope>NUCLEOTIDE SEQUENCE</scope>
    <source>
        <strain evidence="1">R3-111a-1</strain>
    </source>
</reference>
<dbReference type="GeneID" id="20349754"/>
<dbReference type="RefSeq" id="XP_009225404.1">
    <property type="nucleotide sequence ID" value="XM_009227140.1"/>
</dbReference>
<dbReference type="VEuPathDB" id="FungiDB:GGTG_09296"/>
<name>J3P6Z9_GAET3</name>
<dbReference type="EnsemblFungi" id="EJT72430">
    <property type="protein sequence ID" value="EJT72430"/>
    <property type="gene ID" value="GGTG_09296"/>
</dbReference>
<evidence type="ECO:0000313" key="2">
    <source>
        <dbReference type="EnsemblFungi" id="EJT72430"/>
    </source>
</evidence>
<dbReference type="AlphaFoldDB" id="J3P6Z9"/>
<sequence length="206" mass="23432">MPQPQAVVPIPHDTPLHVKEAILLLATENAMRCGGMVKRLNEFIEQETLIEQHCKDTDNLLSRTFDEARNLHFYSLKRLIRPTSGVHWALVPVLDSFNSTVIFAWPPGDDRSQKVAEFCKWQMAFVSHHPDNTQSYLELLGQLSSRISDELAVLRVLAMRLEILRINFLGCSKVADTFLQGGDMPPCDAPDLLAWLYLNVIHQTRD</sequence>
<reference evidence="2" key="4">
    <citation type="journal article" date="2015" name="G3 (Bethesda)">
        <title>Genome sequences of three phytopathogenic species of the Magnaporthaceae family of fungi.</title>
        <authorList>
            <person name="Okagaki L.H."/>
            <person name="Nunes C.C."/>
            <person name="Sailsbery J."/>
            <person name="Clay B."/>
            <person name="Brown D."/>
            <person name="John T."/>
            <person name="Oh Y."/>
            <person name="Young N."/>
            <person name="Fitzgerald M."/>
            <person name="Haas B.J."/>
            <person name="Zeng Q."/>
            <person name="Young S."/>
            <person name="Adiconis X."/>
            <person name="Fan L."/>
            <person name="Levin J.Z."/>
            <person name="Mitchell T.K."/>
            <person name="Okubara P.A."/>
            <person name="Farman M.L."/>
            <person name="Kohn L.M."/>
            <person name="Birren B."/>
            <person name="Ma L.-J."/>
            <person name="Dean R.A."/>
        </authorList>
    </citation>
    <scope>NUCLEOTIDE SEQUENCE</scope>
    <source>
        <strain evidence="2">R3-111a-1</strain>
    </source>
</reference>
<protein>
    <submittedName>
        <fullName evidence="1 2">Uncharacterized protein</fullName>
    </submittedName>
</protein>
<dbReference type="HOGENOM" id="CLU_1332006_0_0_1"/>